<name>A0A9P5X2E6_9AGAR</name>
<evidence type="ECO:0000313" key="1">
    <source>
        <dbReference type="EMBL" id="KAF9442770.1"/>
    </source>
</evidence>
<evidence type="ECO:0000313" key="2">
    <source>
        <dbReference type="Proteomes" id="UP000807342"/>
    </source>
</evidence>
<organism evidence="1 2">
    <name type="scientific">Macrolepiota fuliginosa MF-IS2</name>
    <dbReference type="NCBI Taxonomy" id="1400762"/>
    <lineage>
        <taxon>Eukaryota</taxon>
        <taxon>Fungi</taxon>
        <taxon>Dikarya</taxon>
        <taxon>Basidiomycota</taxon>
        <taxon>Agaricomycotina</taxon>
        <taxon>Agaricomycetes</taxon>
        <taxon>Agaricomycetidae</taxon>
        <taxon>Agaricales</taxon>
        <taxon>Agaricineae</taxon>
        <taxon>Agaricaceae</taxon>
        <taxon>Macrolepiota</taxon>
    </lineage>
</organism>
<protein>
    <submittedName>
        <fullName evidence="1">Uncharacterized protein</fullName>
    </submittedName>
</protein>
<dbReference type="EMBL" id="MU151570">
    <property type="protein sequence ID" value="KAF9442770.1"/>
    <property type="molecule type" value="Genomic_DNA"/>
</dbReference>
<gene>
    <name evidence="1" type="ORF">P691DRAFT_810134</name>
</gene>
<dbReference type="Proteomes" id="UP000807342">
    <property type="component" value="Unassembled WGS sequence"/>
</dbReference>
<dbReference type="AlphaFoldDB" id="A0A9P5X2E6"/>
<sequence length="150" mass="16483">MASHFSGPSINGKIEPIARVFITPLYFDVGEYWSGLALQVYLCPGNAFIVEALAHLYALVQGEHFHALLFDAKVVHLGSPTMSSKTSIHSPANPQGTPTLVHTGPYILTPFCRLLCLASRDSTRHSNSVVEDAHLFFSWYTGCSRNCVMD</sequence>
<reference evidence="1" key="1">
    <citation type="submission" date="2020-11" db="EMBL/GenBank/DDBJ databases">
        <authorList>
            <consortium name="DOE Joint Genome Institute"/>
            <person name="Ahrendt S."/>
            <person name="Riley R."/>
            <person name="Andreopoulos W."/>
            <person name="Labutti K."/>
            <person name="Pangilinan J."/>
            <person name="Ruiz-Duenas F.J."/>
            <person name="Barrasa J.M."/>
            <person name="Sanchez-Garcia M."/>
            <person name="Camarero S."/>
            <person name="Miyauchi S."/>
            <person name="Serrano A."/>
            <person name="Linde D."/>
            <person name="Babiker R."/>
            <person name="Drula E."/>
            <person name="Ayuso-Fernandez I."/>
            <person name="Pacheco R."/>
            <person name="Padilla G."/>
            <person name="Ferreira P."/>
            <person name="Barriuso J."/>
            <person name="Kellner H."/>
            <person name="Castanera R."/>
            <person name="Alfaro M."/>
            <person name="Ramirez L."/>
            <person name="Pisabarro A.G."/>
            <person name="Kuo A."/>
            <person name="Tritt A."/>
            <person name="Lipzen A."/>
            <person name="He G."/>
            <person name="Yan M."/>
            <person name="Ng V."/>
            <person name="Cullen D."/>
            <person name="Martin F."/>
            <person name="Rosso M.-N."/>
            <person name="Henrissat B."/>
            <person name="Hibbett D."/>
            <person name="Martinez A.T."/>
            <person name="Grigoriev I.V."/>
        </authorList>
    </citation>
    <scope>NUCLEOTIDE SEQUENCE</scope>
    <source>
        <strain evidence="1">MF-IS2</strain>
    </source>
</reference>
<proteinExistence type="predicted"/>
<accession>A0A9P5X2E6</accession>
<comment type="caution">
    <text evidence="1">The sequence shown here is derived from an EMBL/GenBank/DDBJ whole genome shotgun (WGS) entry which is preliminary data.</text>
</comment>
<keyword evidence="2" id="KW-1185">Reference proteome</keyword>